<gene>
    <name evidence="1" type="ORF">OH76DRAFT_1144618</name>
</gene>
<proteinExistence type="predicted"/>
<dbReference type="Proteomes" id="UP000256964">
    <property type="component" value="Unassembled WGS sequence"/>
</dbReference>
<evidence type="ECO:0000313" key="1">
    <source>
        <dbReference type="EMBL" id="RDX53730.1"/>
    </source>
</evidence>
<organism evidence="1 2">
    <name type="scientific">Lentinus brumalis</name>
    <dbReference type="NCBI Taxonomy" id="2498619"/>
    <lineage>
        <taxon>Eukaryota</taxon>
        <taxon>Fungi</taxon>
        <taxon>Dikarya</taxon>
        <taxon>Basidiomycota</taxon>
        <taxon>Agaricomycotina</taxon>
        <taxon>Agaricomycetes</taxon>
        <taxon>Polyporales</taxon>
        <taxon>Polyporaceae</taxon>
        <taxon>Lentinus</taxon>
    </lineage>
</organism>
<dbReference type="EMBL" id="KZ857386">
    <property type="protein sequence ID" value="RDX53730.1"/>
    <property type="molecule type" value="Genomic_DNA"/>
</dbReference>
<reference evidence="1 2" key="1">
    <citation type="journal article" date="2018" name="Biotechnol. Biofuels">
        <title>Integrative visual omics of the white-rot fungus Polyporus brumalis exposes the biotechnological potential of its oxidative enzymes for delignifying raw plant biomass.</title>
        <authorList>
            <person name="Miyauchi S."/>
            <person name="Rancon A."/>
            <person name="Drula E."/>
            <person name="Hage H."/>
            <person name="Chaduli D."/>
            <person name="Favel A."/>
            <person name="Grisel S."/>
            <person name="Henrissat B."/>
            <person name="Herpoel-Gimbert I."/>
            <person name="Ruiz-Duenas F.J."/>
            <person name="Chevret D."/>
            <person name="Hainaut M."/>
            <person name="Lin J."/>
            <person name="Wang M."/>
            <person name="Pangilinan J."/>
            <person name="Lipzen A."/>
            <person name="Lesage-Meessen L."/>
            <person name="Navarro D."/>
            <person name="Riley R."/>
            <person name="Grigoriev I.V."/>
            <person name="Zhou S."/>
            <person name="Raouche S."/>
            <person name="Rosso M.N."/>
        </authorList>
    </citation>
    <scope>NUCLEOTIDE SEQUENCE [LARGE SCALE GENOMIC DNA]</scope>
    <source>
        <strain evidence="1 2">BRFM 1820</strain>
    </source>
</reference>
<name>A0A371DMG7_9APHY</name>
<dbReference type="AlphaFoldDB" id="A0A371DMG7"/>
<evidence type="ECO:0000313" key="2">
    <source>
        <dbReference type="Proteomes" id="UP000256964"/>
    </source>
</evidence>
<keyword evidence="2" id="KW-1185">Reference proteome</keyword>
<accession>A0A371DMG7</accession>
<sequence length="90" mass="9573">MPVKTERAFVRSGRRRTSVWLDAVGMRRPRTEGATGLRVYNALTSGFSAAVMPLMGVVVRDTPPGSMHLNGHFATCPAFGLSACLSPPAA</sequence>
<protein>
    <submittedName>
        <fullName evidence="1">Uncharacterized protein</fullName>
    </submittedName>
</protein>